<dbReference type="Proteomes" id="UP000813444">
    <property type="component" value="Unassembled WGS sequence"/>
</dbReference>
<dbReference type="Pfam" id="PF09446">
    <property type="entry name" value="VMA21"/>
    <property type="match status" value="1"/>
</dbReference>
<evidence type="ECO:0000256" key="5">
    <source>
        <dbReference type="ARBA" id="ARBA00023329"/>
    </source>
</evidence>
<evidence type="ECO:0000256" key="1">
    <source>
        <dbReference type="ARBA" id="ARBA00022692"/>
    </source>
</evidence>
<keyword evidence="9" id="KW-1185">Reference proteome</keyword>
<feature type="region of interest" description="Disordered" evidence="7">
    <location>
        <begin position="1"/>
        <end position="26"/>
    </location>
</feature>
<keyword evidence="4 6" id="KW-0472">Membrane</keyword>
<name>A0A8K0T5F8_9HYPO</name>
<dbReference type="GO" id="GO:0005789">
    <property type="term" value="C:endoplasmic reticulum membrane"/>
    <property type="evidence" value="ECO:0007669"/>
    <property type="project" value="UniProtKB-SubCell"/>
</dbReference>
<proteinExistence type="inferred from homology"/>
<feature type="transmembrane region" description="Helical" evidence="6">
    <location>
        <begin position="34"/>
        <end position="55"/>
    </location>
</feature>
<comment type="caution">
    <text evidence="6">Lacks conserved residue(s) required for the propagation of feature annotation.</text>
</comment>
<dbReference type="PANTHER" id="PTHR31792:SF3">
    <property type="entry name" value="VACUOLAR ATPASE ASSEMBLY INTEGRAL MEMBRANE PROTEIN VMA21"/>
    <property type="match status" value="1"/>
</dbReference>
<evidence type="ECO:0000256" key="2">
    <source>
        <dbReference type="ARBA" id="ARBA00022824"/>
    </source>
</evidence>
<feature type="transmembrane region" description="Helical" evidence="6">
    <location>
        <begin position="67"/>
        <end position="86"/>
    </location>
</feature>
<comment type="similarity">
    <text evidence="6">Belongs to the VMA21 family.</text>
</comment>
<dbReference type="PANTHER" id="PTHR31792">
    <property type="entry name" value="VACUOLAR ATPASE ASSEMBLY INTEGRAL MEMBRANE PROTEIN VMA21"/>
    <property type="match status" value="1"/>
</dbReference>
<comment type="function">
    <text evidence="6">Required for the assembly of the V0 complex of the vacuolar ATPase (V-ATPase) in the endoplasmic reticulum.</text>
</comment>
<evidence type="ECO:0000313" key="9">
    <source>
        <dbReference type="Proteomes" id="UP000813444"/>
    </source>
</evidence>
<sequence length="107" mass="11781">MATRRIISTEKTILDQDEQPEEKSDISPAVPKDVIIKLLGFTFAMIFVPIGSYFMTVHTIFQGNSSYAGGLAALLANVVLISYVVVAMNEDQSEQQAAKKKESKKDL</sequence>
<dbReference type="GO" id="GO:0033116">
    <property type="term" value="C:endoplasmic reticulum-Golgi intermediate compartment membrane"/>
    <property type="evidence" value="ECO:0007669"/>
    <property type="project" value="UniProtKB-SubCell"/>
</dbReference>
<evidence type="ECO:0000256" key="7">
    <source>
        <dbReference type="SAM" id="MobiDB-lite"/>
    </source>
</evidence>
<dbReference type="InterPro" id="IPR019013">
    <property type="entry name" value="Vma21"/>
</dbReference>
<dbReference type="EMBL" id="JAGPNK010000002">
    <property type="protein sequence ID" value="KAH7326472.1"/>
    <property type="molecule type" value="Genomic_DNA"/>
</dbReference>
<protein>
    <submittedName>
        <fullName evidence="8">Vacuolar ATPase assembly integral membrane protein</fullName>
    </submittedName>
</protein>
<keyword evidence="3 6" id="KW-1133">Transmembrane helix</keyword>
<reference evidence="8" key="1">
    <citation type="journal article" date="2021" name="Nat. Commun.">
        <title>Genetic determinants of endophytism in the Arabidopsis root mycobiome.</title>
        <authorList>
            <person name="Mesny F."/>
            <person name="Miyauchi S."/>
            <person name="Thiergart T."/>
            <person name="Pickel B."/>
            <person name="Atanasova L."/>
            <person name="Karlsson M."/>
            <person name="Huettel B."/>
            <person name="Barry K.W."/>
            <person name="Haridas S."/>
            <person name="Chen C."/>
            <person name="Bauer D."/>
            <person name="Andreopoulos W."/>
            <person name="Pangilinan J."/>
            <person name="LaButti K."/>
            <person name="Riley R."/>
            <person name="Lipzen A."/>
            <person name="Clum A."/>
            <person name="Drula E."/>
            <person name="Henrissat B."/>
            <person name="Kohler A."/>
            <person name="Grigoriev I.V."/>
            <person name="Martin F.M."/>
            <person name="Hacquard S."/>
        </authorList>
    </citation>
    <scope>NUCLEOTIDE SEQUENCE</scope>
    <source>
        <strain evidence="8">MPI-CAGE-CH-0235</strain>
    </source>
</reference>
<dbReference type="HAMAP" id="MF_03058">
    <property type="entry name" value="VMA21"/>
    <property type="match status" value="1"/>
</dbReference>
<comment type="caution">
    <text evidence="8">The sequence shown here is derived from an EMBL/GenBank/DDBJ whole genome shotgun (WGS) entry which is preliminary data.</text>
</comment>
<evidence type="ECO:0000313" key="8">
    <source>
        <dbReference type="EMBL" id="KAH7326472.1"/>
    </source>
</evidence>
<keyword evidence="5 6" id="KW-0968">Cytoplasmic vesicle</keyword>
<evidence type="ECO:0000256" key="6">
    <source>
        <dbReference type="HAMAP-Rule" id="MF_03058"/>
    </source>
</evidence>
<dbReference type="GO" id="GO:0012507">
    <property type="term" value="C:ER to Golgi transport vesicle membrane"/>
    <property type="evidence" value="ECO:0007669"/>
    <property type="project" value="UniProtKB-SubCell"/>
</dbReference>
<comment type="subcellular location">
    <subcellularLocation>
        <location evidence="6">Endoplasmic reticulum membrane</location>
        <topology evidence="6">Multi-pass membrane protein</topology>
    </subcellularLocation>
    <subcellularLocation>
        <location evidence="6">Endoplasmic reticulum-Golgi intermediate compartment membrane</location>
        <topology evidence="6">Multi-pass membrane protein</topology>
    </subcellularLocation>
    <subcellularLocation>
        <location evidence="6">Cytoplasmic vesicle</location>
        <location evidence="6">COPII-coated vesicle membrane</location>
        <topology evidence="6">Multi-pass membrane protein</topology>
    </subcellularLocation>
</comment>
<gene>
    <name evidence="8" type="ORF">B0I35DRAFT_405709</name>
</gene>
<dbReference type="AlphaFoldDB" id="A0A8K0T5F8"/>
<keyword evidence="2 6" id="KW-0256">Endoplasmic reticulum</keyword>
<organism evidence="8 9">
    <name type="scientific">Stachybotrys elegans</name>
    <dbReference type="NCBI Taxonomy" id="80388"/>
    <lineage>
        <taxon>Eukaryota</taxon>
        <taxon>Fungi</taxon>
        <taxon>Dikarya</taxon>
        <taxon>Ascomycota</taxon>
        <taxon>Pezizomycotina</taxon>
        <taxon>Sordariomycetes</taxon>
        <taxon>Hypocreomycetidae</taxon>
        <taxon>Hypocreales</taxon>
        <taxon>Stachybotryaceae</taxon>
        <taxon>Stachybotrys</taxon>
    </lineage>
</organism>
<dbReference type="GO" id="GO:0070072">
    <property type="term" value="P:vacuolar proton-transporting V-type ATPase complex assembly"/>
    <property type="evidence" value="ECO:0007669"/>
    <property type="project" value="UniProtKB-UniRule"/>
</dbReference>
<dbReference type="OrthoDB" id="160405at2759"/>
<evidence type="ECO:0000256" key="3">
    <source>
        <dbReference type="ARBA" id="ARBA00022989"/>
    </source>
</evidence>
<keyword evidence="1 6" id="KW-0812">Transmembrane</keyword>
<evidence type="ECO:0000256" key="4">
    <source>
        <dbReference type="ARBA" id="ARBA00023136"/>
    </source>
</evidence>
<accession>A0A8K0T5F8</accession>